<organism evidence="19 20">
    <name type="scientific">Bowmanella dokdonensis</name>
    <dbReference type="NCBI Taxonomy" id="751969"/>
    <lineage>
        <taxon>Bacteria</taxon>
        <taxon>Pseudomonadati</taxon>
        <taxon>Pseudomonadota</taxon>
        <taxon>Gammaproteobacteria</taxon>
        <taxon>Alteromonadales</taxon>
        <taxon>Alteromonadaceae</taxon>
        <taxon>Bowmanella</taxon>
    </lineage>
</organism>
<sequence>MGIIRGHNDPARYQSLTMDNGLQVLLVSDNALDKAYASVSVAAGYFQDPPEMPGLAHLYEHMLSKGSAKYPSPGEYKAFLAANSGRSNASTSAIRTNYYFQVSAAAFPAALDRFAWQFIDPLLPASLIYRERQAVDAEFRLKFSDAYRRKREVVRQYIDGDHPYRKFSTGNLTTLRDQPELSLSGAINGFGQQHYCAQRMALVLAGPYPLSRLAKEAKDKFSALPTGCEQQAGLAGTPDYGSHGGKLIQIRSLRDHNRLTLSFIVGLTEPLRQMMATAYLEWLFDSYNPNGLEAYLQQQGIISSMNASQALLDRQHEFFNLEFRLTSKGGARQDELIAATFDYLDRIRQQTNPAVSFSHFATLQLARFNHTSAHPEADTVRRLADKTLFRPTQHILTDGQTPTGFYPQLFARMVEEMQPDSLLLIAENDDFKTDRQEPIYGTGYAEQAMQIARRDSARPLALPGASPYVVGRTPHQASESKEHEKGDRACQTHRPGTVPGDPFRSVSLYLDVGPLPHDFAMLNPLFAQRLRRQLRPVIEGAEQALIGVEVETTPQGLSVGLSGREGNWSLLFTHLLAALAAPQLDDGSLRQTLRSYRAELAGFQRDRLSDRTSYWLNTLLGLQPDHADRLAYMDRFDEQQYRIFVDSYLRHGRVRLFYYGEVDTPLCQAVLAQLRHYLPDTPVETAVTDERWVAGALRTFYPVSVSGPDSAARLMLLPTDDSAQSAALVRMMEALLAAPFFHQLRTQEQLGYSVSVRAREKYGQPYLSYYVQSDKKTADALLERIRQFNQWAAQTIRKLDSRTFTQVKSRLGDVLKEPYLNSHSASARLRHHYQQGRPADYPDQLALALREMDKAWFVSQGLDMLEQPLFGVLATPGVRTEPTQSASGMFE</sequence>
<keyword evidence="7" id="KW-0479">Metal-binding</keyword>
<evidence type="ECO:0000256" key="5">
    <source>
        <dbReference type="ARBA" id="ARBA00017565"/>
    </source>
</evidence>
<dbReference type="InterPro" id="IPR054734">
    <property type="entry name" value="PqqF-like_C_4"/>
</dbReference>
<evidence type="ECO:0000313" key="19">
    <source>
        <dbReference type="EMBL" id="MBN7825246.1"/>
    </source>
</evidence>
<feature type="domain" description="Peptidase M16 N-terminal" evidence="15">
    <location>
        <begin position="24"/>
        <end position="139"/>
    </location>
</feature>
<gene>
    <name evidence="19" type="ORF">J0A66_08445</name>
</gene>
<comment type="similarity">
    <text evidence="3">Belongs to the peptidase M16 family.</text>
</comment>
<feature type="domain" description="Peptidase M16 C-terminal" evidence="16">
    <location>
        <begin position="190"/>
        <end position="350"/>
    </location>
</feature>
<dbReference type="EC" id="3.4.24.55" evidence="4"/>
<reference evidence="19" key="1">
    <citation type="submission" date="2021-03" db="EMBL/GenBank/DDBJ databases">
        <title>novel species isolated from a fishpond in China.</title>
        <authorList>
            <person name="Lu H."/>
            <person name="Cai Z."/>
        </authorList>
    </citation>
    <scope>NUCLEOTIDE SEQUENCE</scope>
    <source>
        <strain evidence="19">JCM 30855</strain>
    </source>
</reference>
<evidence type="ECO:0000313" key="20">
    <source>
        <dbReference type="Proteomes" id="UP000664654"/>
    </source>
</evidence>
<feature type="domain" description="Peptidase M16 middle/third" evidence="17">
    <location>
        <begin position="368"/>
        <end position="476"/>
    </location>
</feature>
<dbReference type="PANTHER" id="PTHR43690">
    <property type="entry name" value="NARDILYSIN"/>
    <property type="match status" value="1"/>
</dbReference>
<comment type="function">
    <text evidence="2">Endopeptidase that degrades small peptides of less than 7 kDa, such as glucagon and insulin.</text>
</comment>
<feature type="domain" description="Coenzyme PQQ synthesis protein F-like C-terminal lobe" evidence="18">
    <location>
        <begin position="732"/>
        <end position="828"/>
    </location>
</feature>
<dbReference type="GO" id="GO:0046872">
    <property type="term" value="F:metal ion binding"/>
    <property type="evidence" value="ECO:0007669"/>
    <property type="project" value="UniProtKB-KW"/>
</dbReference>
<dbReference type="RefSeq" id="WP_206573363.1">
    <property type="nucleotide sequence ID" value="NZ_JAFKCV010000004.1"/>
</dbReference>
<evidence type="ECO:0000256" key="2">
    <source>
        <dbReference type="ARBA" id="ARBA00002184"/>
    </source>
</evidence>
<comment type="cofactor">
    <cofactor evidence="1">
        <name>Zn(2+)</name>
        <dbReference type="ChEBI" id="CHEBI:29105"/>
    </cofactor>
</comment>
<dbReference type="InterPro" id="IPR007863">
    <property type="entry name" value="Peptidase_M16_C"/>
</dbReference>
<dbReference type="InterPro" id="IPR032632">
    <property type="entry name" value="Peptidase_M16_M"/>
</dbReference>
<evidence type="ECO:0000259" key="18">
    <source>
        <dbReference type="Pfam" id="PF22456"/>
    </source>
</evidence>
<dbReference type="Pfam" id="PF00675">
    <property type="entry name" value="Peptidase_M16"/>
    <property type="match status" value="1"/>
</dbReference>
<comment type="caution">
    <text evidence="19">The sequence shown here is derived from an EMBL/GenBank/DDBJ whole genome shotgun (WGS) entry which is preliminary data.</text>
</comment>
<evidence type="ECO:0000256" key="8">
    <source>
        <dbReference type="ARBA" id="ARBA00022801"/>
    </source>
</evidence>
<dbReference type="Gene3D" id="3.30.830.10">
    <property type="entry name" value="Metalloenzyme, LuxS/M16 peptidase-like"/>
    <property type="match status" value="4"/>
</dbReference>
<keyword evidence="6" id="KW-0645">Protease</keyword>
<evidence type="ECO:0000259" key="16">
    <source>
        <dbReference type="Pfam" id="PF05193"/>
    </source>
</evidence>
<keyword evidence="9" id="KW-0862">Zinc</keyword>
<keyword evidence="10" id="KW-0482">Metalloprotease</keyword>
<dbReference type="GO" id="GO:0006508">
    <property type="term" value="P:proteolysis"/>
    <property type="evidence" value="ECO:0007669"/>
    <property type="project" value="UniProtKB-KW"/>
</dbReference>
<evidence type="ECO:0000256" key="7">
    <source>
        <dbReference type="ARBA" id="ARBA00022723"/>
    </source>
</evidence>
<evidence type="ECO:0000259" key="17">
    <source>
        <dbReference type="Pfam" id="PF16187"/>
    </source>
</evidence>
<dbReference type="Pfam" id="PF05193">
    <property type="entry name" value="Peptidase_M16_C"/>
    <property type="match status" value="1"/>
</dbReference>
<dbReference type="InterPro" id="IPR011249">
    <property type="entry name" value="Metalloenz_LuxS/M16"/>
</dbReference>
<name>A0A939DNW3_9ALTE</name>
<evidence type="ECO:0000256" key="10">
    <source>
        <dbReference type="ARBA" id="ARBA00023049"/>
    </source>
</evidence>
<dbReference type="SUPFAM" id="SSF63411">
    <property type="entry name" value="LuxS/MPP-like metallohydrolase"/>
    <property type="match status" value="4"/>
</dbReference>
<feature type="compositionally biased region" description="Basic and acidic residues" evidence="14">
    <location>
        <begin position="478"/>
        <end position="490"/>
    </location>
</feature>
<dbReference type="AlphaFoldDB" id="A0A939DNW3"/>
<dbReference type="Pfam" id="PF16187">
    <property type="entry name" value="Peptidase_M16_M"/>
    <property type="match status" value="1"/>
</dbReference>
<dbReference type="FunFam" id="3.30.830.10:FF:000012">
    <property type="entry name" value="Protease 3"/>
    <property type="match status" value="1"/>
</dbReference>
<evidence type="ECO:0000256" key="14">
    <source>
        <dbReference type="SAM" id="MobiDB-lite"/>
    </source>
</evidence>
<feature type="region of interest" description="Disordered" evidence="14">
    <location>
        <begin position="466"/>
        <end position="497"/>
    </location>
</feature>
<dbReference type="InterPro" id="IPR050626">
    <property type="entry name" value="Peptidase_M16"/>
</dbReference>
<evidence type="ECO:0000256" key="12">
    <source>
        <dbReference type="ARBA" id="ARBA00031184"/>
    </source>
</evidence>
<protein>
    <recommendedName>
        <fullName evidence="5">Protease 3</fullName>
        <ecNumber evidence="4">3.4.24.55</ecNumber>
    </recommendedName>
    <alternativeName>
        <fullName evidence="13">Pitrilysin</fullName>
    </alternativeName>
    <alternativeName>
        <fullName evidence="12">Protease III</fullName>
    </alternativeName>
    <alternativeName>
        <fullName evidence="11">Protease pi</fullName>
    </alternativeName>
</protein>
<evidence type="ECO:0000256" key="9">
    <source>
        <dbReference type="ARBA" id="ARBA00022833"/>
    </source>
</evidence>
<dbReference type="Pfam" id="PF22456">
    <property type="entry name" value="PqqF-like_C_4"/>
    <property type="match status" value="1"/>
</dbReference>
<accession>A0A939DNW3</accession>
<dbReference type="EMBL" id="JAFKCV010000004">
    <property type="protein sequence ID" value="MBN7825246.1"/>
    <property type="molecule type" value="Genomic_DNA"/>
</dbReference>
<dbReference type="Proteomes" id="UP000664654">
    <property type="component" value="Unassembled WGS sequence"/>
</dbReference>
<evidence type="ECO:0000256" key="3">
    <source>
        <dbReference type="ARBA" id="ARBA00007261"/>
    </source>
</evidence>
<evidence type="ECO:0000256" key="11">
    <source>
        <dbReference type="ARBA" id="ARBA00029597"/>
    </source>
</evidence>
<keyword evidence="8" id="KW-0378">Hydrolase</keyword>
<keyword evidence="20" id="KW-1185">Reference proteome</keyword>
<dbReference type="InterPro" id="IPR011765">
    <property type="entry name" value="Pept_M16_N"/>
</dbReference>
<evidence type="ECO:0000256" key="1">
    <source>
        <dbReference type="ARBA" id="ARBA00001947"/>
    </source>
</evidence>
<evidence type="ECO:0000256" key="4">
    <source>
        <dbReference type="ARBA" id="ARBA00012449"/>
    </source>
</evidence>
<evidence type="ECO:0000256" key="6">
    <source>
        <dbReference type="ARBA" id="ARBA00022670"/>
    </source>
</evidence>
<evidence type="ECO:0000259" key="15">
    <source>
        <dbReference type="Pfam" id="PF00675"/>
    </source>
</evidence>
<dbReference type="GO" id="GO:0004222">
    <property type="term" value="F:metalloendopeptidase activity"/>
    <property type="evidence" value="ECO:0007669"/>
    <property type="project" value="UniProtKB-EC"/>
</dbReference>
<dbReference type="PANTHER" id="PTHR43690:SF18">
    <property type="entry name" value="INSULIN-DEGRADING ENZYME-RELATED"/>
    <property type="match status" value="1"/>
</dbReference>
<evidence type="ECO:0000256" key="13">
    <source>
        <dbReference type="ARBA" id="ARBA00033450"/>
    </source>
</evidence>
<proteinExistence type="inferred from homology"/>